<accession>A0A9D1S984</accession>
<dbReference type="AlphaFoldDB" id="A0A9D1S984"/>
<dbReference type="SUPFAM" id="SSF52972">
    <property type="entry name" value="ITPase-like"/>
    <property type="match status" value="1"/>
</dbReference>
<comment type="caution">
    <text evidence="2">The sequence shown here is derived from an EMBL/GenBank/DDBJ whole genome shotgun (WGS) entry which is preliminary data.</text>
</comment>
<dbReference type="Proteomes" id="UP000824093">
    <property type="component" value="Unassembled WGS sequence"/>
</dbReference>
<name>A0A9D1S984_9FIRM</name>
<reference evidence="2" key="2">
    <citation type="journal article" date="2021" name="PeerJ">
        <title>Extensive microbial diversity within the chicken gut microbiome revealed by metagenomics and culture.</title>
        <authorList>
            <person name="Gilroy R."/>
            <person name="Ravi A."/>
            <person name="Getino M."/>
            <person name="Pursley I."/>
            <person name="Horton D.L."/>
            <person name="Alikhan N.F."/>
            <person name="Baker D."/>
            <person name="Gharbi K."/>
            <person name="Hall N."/>
            <person name="Watson M."/>
            <person name="Adriaenssens E.M."/>
            <person name="Foster-Nyarko E."/>
            <person name="Jarju S."/>
            <person name="Secka A."/>
            <person name="Antonio M."/>
            <person name="Oren A."/>
            <person name="Chaudhuri R.R."/>
            <person name="La Ragione R."/>
            <person name="Hildebrand F."/>
            <person name="Pallen M.J."/>
        </authorList>
    </citation>
    <scope>NUCLEOTIDE SEQUENCE</scope>
    <source>
        <strain evidence="2">CHK195-15760</strain>
    </source>
</reference>
<evidence type="ECO:0000256" key="1">
    <source>
        <dbReference type="ARBA" id="ARBA00022801"/>
    </source>
</evidence>
<sequence>MKVLFATINPAKIKKYKEKLERAGIELITIKDLGFELNVDENGKDAIENAYIKAKAYYDATKLPTIGMDNNLFIEELPKEKQPGTHVRRIHGKRLSDDEMIAYYTNLVKEYGGKLTAKWIYGMVICINNEIKKYSWSKDHFYFVDKVCDKRNPGYPLDSISIVPKFNKYLVEMTEEEKRKLNEEENNGDEAIHFIINTILNCKGGK</sequence>
<dbReference type="InterPro" id="IPR002637">
    <property type="entry name" value="RdgB/HAM1"/>
</dbReference>
<proteinExistence type="predicted"/>
<organism evidence="2 3">
    <name type="scientific">Candidatus Merdicola faecigallinarum</name>
    <dbReference type="NCBI Taxonomy" id="2840862"/>
    <lineage>
        <taxon>Bacteria</taxon>
        <taxon>Bacillati</taxon>
        <taxon>Bacillota</taxon>
        <taxon>Clostridia</taxon>
        <taxon>Candidatus Merdicola</taxon>
    </lineage>
</organism>
<dbReference type="GO" id="GO:0047429">
    <property type="term" value="F:nucleoside triphosphate diphosphatase activity"/>
    <property type="evidence" value="ECO:0007669"/>
    <property type="project" value="InterPro"/>
</dbReference>
<gene>
    <name evidence="2" type="ORF">IAB70_00960</name>
</gene>
<dbReference type="EMBL" id="DVNH01000007">
    <property type="protein sequence ID" value="HIU51187.1"/>
    <property type="molecule type" value="Genomic_DNA"/>
</dbReference>
<reference evidence="2" key="1">
    <citation type="submission" date="2020-10" db="EMBL/GenBank/DDBJ databases">
        <authorList>
            <person name="Gilroy R."/>
        </authorList>
    </citation>
    <scope>NUCLEOTIDE SEQUENCE</scope>
    <source>
        <strain evidence="2">CHK195-15760</strain>
    </source>
</reference>
<evidence type="ECO:0000313" key="3">
    <source>
        <dbReference type="Proteomes" id="UP000824093"/>
    </source>
</evidence>
<keyword evidence="1" id="KW-0378">Hydrolase</keyword>
<dbReference type="InterPro" id="IPR029001">
    <property type="entry name" value="ITPase-like_fam"/>
</dbReference>
<dbReference type="GO" id="GO:0009143">
    <property type="term" value="P:nucleoside triphosphate catabolic process"/>
    <property type="evidence" value="ECO:0007669"/>
    <property type="project" value="InterPro"/>
</dbReference>
<protein>
    <recommendedName>
        <fullName evidence="4">Non-canonical purine NTP pyrophosphatase</fullName>
    </recommendedName>
</protein>
<dbReference type="Gene3D" id="3.90.950.10">
    <property type="match status" value="1"/>
</dbReference>
<dbReference type="Pfam" id="PF01725">
    <property type="entry name" value="Ham1p_like"/>
    <property type="match status" value="1"/>
</dbReference>
<evidence type="ECO:0008006" key="4">
    <source>
        <dbReference type="Google" id="ProtNLM"/>
    </source>
</evidence>
<evidence type="ECO:0000313" key="2">
    <source>
        <dbReference type="EMBL" id="HIU51187.1"/>
    </source>
</evidence>